<dbReference type="RefSeq" id="WP_184730595.1">
    <property type="nucleotide sequence ID" value="NZ_JACHIW010000002.1"/>
</dbReference>
<comment type="caution">
    <text evidence="1">The sequence shown here is derived from an EMBL/GenBank/DDBJ whole genome shotgun (WGS) entry which is preliminary data.</text>
</comment>
<gene>
    <name evidence="1" type="ORF">BJ970_006280</name>
</gene>
<name>A0A840QF59_9PSEU</name>
<keyword evidence="1" id="KW-0238">DNA-binding</keyword>
<reference evidence="1 2" key="1">
    <citation type="submission" date="2020-08" db="EMBL/GenBank/DDBJ databases">
        <title>Sequencing the genomes of 1000 actinobacteria strains.</title>
        <authorList>
            <person name="Klenk H.-P."/>
        </authorList>
    </citation>
    <scope>NUCLEOTIDE SEQUENCE [LARGE SCALE GENOMIC DNA]</scope>
    <source>
        <strain evidence="1 2">DSM 45584</strain>
    </source>
</reference>
<protein>
    <submittedName>
        <fullName evidence="1">DNA-binding NarL/FixJ family response regulator</fullName>
    </submittedName>
</protein>
<accession>A0A840QF59</accession>
<dbReference type="EMBL" id="JACHIW010000002">
    <property type="protein sequence ID" value="MBB5158681.1"/>
    <property type="molecule type" value="Genomic_DNA"/>
</dbReference>
<organism evidence="1 2">
    <name type="scientific">Saccharopolyspora phatthalungensis</name>
    <dbReference type="NCBI Taxonomy" id="664693"/>
    <lineage>
        <taxon>Bacteria</taxon>
        <taxon>Bacillati</taxon>
        <taxon>Actinomycetota</taxon>
        <taxon>Actinomycetes</taxon>
        <taxon>Pseudonocardiales</taxon>
        <taxon>Pseudonocardiaceae</taxon>
        <taxon>Saccharopolyspora</taxon>
    </lineage>
</organism>
<keyword evidence="2" id="KW-1185">Reference proteome</keyword>
<evidence type="ECO:0000313" key="1">
    <source>
        <dbReference type="EMBL" id="MBB5158681.1"/>
    </source>
</evidence>
<evidence type="ECO:0000313" key="2">
    <source>
        <dbReference type="Proteomes" id="UP000584374"/>
    </source>
</evidence>
<dbReference type="Proteomes" id="UP000584374">
    <property type="component" value="Unassembled WGS sequence"/>
</dbReference>
<dbReference type="GO" id="GO:0003677">
    <property type="term" value="F:DNA binding"/>
    <property type="evidence" value="ECO:0007669"/>
    <property type="project" value="UniProtKB-KW"/>
</dbReference>
<dbReference type="AlphaFoldDB" id="A0A840QF59"/>
<proteinExistence type="predicted"/>
<sequence length="113" mass="12462">MNARIFLIDMPRMMREIIQVVVTQRRGIDIVGSAGNADSARQVVLSINSTRADLVVLTTGYHQLPDLLMQLLVQGSPVHLLIMTGDGREAFHCRPLGEISPEALLNIVDGIMR</sequence>